<reference evidence="1" key="2">
    <citation type="journal article" date="2015" name="Data Brief">
        <title>Shoot transcriptome of the giant reed, Arundo donax.</title>
        <authorList>
            <person name="Barrero R.A."/>
            <person name="Guerrero F.D."/>
            <person name="Moolhuijzen P."/>
            <person name="Goolsby J.A."/>
            <person name="Tidwell J."/>
            <person name="Bellgard S.E."/>
            <person name="Bellgard M.I."/>
        </authorList>
    </citation>
    <scope>NUCLEOTIDE SEQUENCE</scope>
    <source>
        <tissue evidence="1">Shoot tissue taken approximately 20 cm above the soil surface</tissue>
    </source>
</reference>
<organism evidence="1">
    <name type="scientific">Arundo donax</name>
    <name type="common">Giant reed</name>
    <name type="synonym">Donax arundinaceus</name>
    <dbReference type="NCBI Taxonomy" id="35708"/>
    <lineage>
        <taxon>Eukaryota</taxon>
        <taxon>Viridiplantae</taxon>
        <taxon>Streptophyta</taxon>
        <taxon>Embryophyta</taxon>
        <taxon>Tracheophyta</taxon>
        <taxon>Spermatophyta</taxon>
        <taxon>Magnoliopsida</taxon>
        <taxon>Liliopsida</taxon>
        <taxon>Poales</taxon>
        <taxon>Poaceae</taxon>
        <taxon>PACMAD clade</taxon>
        <taxon>Arundinoideae</taxon>
        <taxon>Arundineae</taxon>
        <taxon>Arundo</taxon>
    </lineage>
</organism>
<dbReference type="EMBL" id="GBRH01187049">
    <property type="protein sequence ID" value="JAE10847.1"/>
    <property type="molecule type" value="Transcribed_RNA"/>
</dbReference>
<reference evidence="1" key="1">
    <citation type="submission" date="2014-09" db="EMBL/GenBank/DDBJ databases">
        <authorList>
            <person name="Magalhaes I.L.F."/>
            <person name="Oliveira U."/>
            <person name="Santos F.R."/>
            <person name="Vidigal T.H.D.A."/>
            <person name="Brescovit A.D."/>
            <person name="Santos A.J."/>
        </authorList>
    </citation>
    <scope>NUCLEOTIDE SEQUENCE</scope>
    <source>
        <tissue evidence="1">Shoot tissue taken approximately 20 cm above the soil surface</tissue>
    </source>
</reference>
<dbReference type="AlphaFoldDB" id="A0A0A9FER0"/>
<evidence type="ECO:0000313" key="1">
    <source>
        <dbReference type="EMBL" id="JAE10847.1"/>
    </source>
</evidence>
<protein>
    <submittedName>
        <fullName evidence="1">Uncharacterized protein</fullName>
    </submittedName>
</protein>
<proteinExistence type="predicted"/>
<sequence length="42" mass="4782">MCDHVSSTLSQSSFRRLSQSTFELVLLPITFLQLCHNRLSEG</sequence>
<name>A0A0A9FER0_ARUDO</name>
<accession>A0A0A9FER0</accession>